<feature type="compositionally biased region" description="Basic and acidic residues" evidence="1">
    <location>
        <begin position="142"/>
        <end position="170"/>
    </location>
</feature>
<gene>
    <name evidence="2" type="ORF">JR316_013157</name>
</gene>
<evidence type="ECO:0000313" key="2">
    <source>
        <dbReference type="EMBL" id="KAG5162023.1"/>
    </source>
</evidence>
<protein>
    <submittedName>
        <fullName evidence="2">Uncharacterized protein</fullName>
    </submittedName>
</protein>
<name>A0A8H7XK26_PSICU</name>
<feature type="region of interest" description="Disordered" evidence="1">
    <location>
        <begin position="226"/>
        <end position="286"/>
    </location>
</feature>
<organism evidence="2">
    <name type="scientific">Psilocybe cubensis</name>
    <name type="common">Psychedelic mushroom</name>
    <name type="synonym">Stropharia cubensis</name>
    <dbReference type="NCBI Taxonomy" id="181762"/>
    <lineage>
        <taxon>Eukaryota</taxon>
        <taxon>Fungi</taxon>
        <taxon>Dikarya</taxon>
        <taxon>Basidiomycota</taxon>
        <taxon>Agaricomycotina</taxon>
        <taxon>Agaricomycetes</taxon>
        <taxon>Agaricomycetidae</taxon>
        <taxon>Agaricales</taxon>
        <taxon>Agaricineae</taxon>
        <taxon>Strophariaceae</taxon>
        <taxon>Psilocybe</taxon>
    </lineage>
</organism>
<evidence type="ECO:0000256" key="1">
    <source>
        <dbReference type="SAM" id="MobiDB-lite"/>
    </source>
</evidence>
<reference evidence="2" key="1">
    <citation type="submission" date="2021-02" db="EMBL/GenBank/DDBJ databases">
        <title>Psilocybe cubensis genome.</title>
        <authorList>
            <person name="Mckernan K.J."/>
            <person name="Crawford S."/>
            <person name="Trippe A."/>
            <person name="Kane L.T."/>
            <person name="Mclaughlin S."/>
        </authorList>
    </citation>
    <scope>NUCLEOTIDE SEQUENCE [LARGE SCALE GENOMIC DNA]</scope>
    <source>
        <strain evidence="2">MGC-MH-2018</strain>
    </source>
</reference>
<comment type="caution">
    <text evidence="2">The sequence shown here is derived from an EMBL/GenBank/DDBJ whole genome shotgun (WGS) entry which is preliminary data.</text>
</comment>
<feature type="compositionally biased region" description="Basic and acidic residues" evidence="1">
    <location>
        <begin position="226"/>
        <end position="256"/>
    </location>
</feature>
<proteinExistence type="predicted"/>
<sequence>MTVSKAEFYPGFHKSQILEINSTLNSRMLSTRFSKLNLTVFIALSLVLIHNTGAVAAPIPEPAVAQSLTLAASRAQDAEAWSWPWATTDEDPLADDQSQSQQSHGVLLRRQDDGESGENGIADAREIEDIEEDAKTKPSSRKSTDRSNSKDKSEKSKDKLDKKSDKEKPTSKSKSKSKGKGSSKSDESKGGLDLSDPFEDLKAGASIASIADIASDALPEAAELLALREEDKSKPKKSDKSSKSDRQSKDSKEQKTKKLSSKTTSSSKGSVDEDISIGGVDLSNPVKDLEGVSDIGEIGKFASTLFGRDTGEEDKRKKGKNVMKVDEEMKVLKKHKKLEKEVVDEAPMDATASAQSNAGTDVAIGGTTIATIKNITPDNGDDDSA</sequence>
<dbReference type="EMBL" id="JAFIQS010000022">
    <property type="protein sequence ID" value="KAG5162023.1"/>
    <property type="molecule type" value="Genomic_DNA"/>
</dbReference>
<dbReference type="AlphaFoldDB" id="A0A8H7XK26"/>
<feature type="region of interest" description="Disordered" evidence="1">
    <location>
        <begin position="88"/>
        <end position="198"/>
    </location>
</feature>
<accession>A0A8H7XK26</accession>
<dbReference type="OrthoDB" id="10679851at2759"/>
<feature type="compositionally biased region" description="Basic residues" evidence="1">
    <location>
        <begin position="171"/>
        <end position="181"/>
    </location>
</feature>